<name>A0ABS8AER2_9BACT</name>
<sequence>MKQLAFGWLCAVVLGLSAPAWAQQTKTPAKQAPAAPVAPALPKFTGKLSKEPAQFIIDVQSMMVATNNAAAKATGARLQQLWASNKLTATQQARIVEISQQMLVRKYKPQPAIAGFYQGITAGATVHNFSDKQMDDFLEVVVKTVNREALANAEKFLVSSGEFLNSKTLYKSRYNTLRVIGGTFSFSYNETDMPQPTPAPRPAAPAAAVITQPLNTGTAKPAAKPAPKKKSSDGWDTGDVWNTGSDDGWGTPKKKTTAKAPAKATTAPAAAPEPEPAFDSAPAYYDTYVAPATRGPVMLIKDADLFMATAGDSIFLRKTSGVVVPGTNRFIGQGGQYVWSVNQNLVTADLVNYDFDMSKAEFTAQPVTLTYPAVLEAPIQGAFSYKSVKKKTGATDTGYPRFISLTNDARVKNIGENIRYFGGFSLAGSRTLSASLDGSLSRIIVDVDGKTKFRASSRAYLLGDTLISADRAAVTIFQDKSDSLTHPGVKLRYSKSRQVLQLAREDGLYKTTPYTDSYHQMEIATELLTWPLKTPYINLAILTAKNQVTANFESKEFYTNTRYQQIKGINKLHPLQLVVGYSQQNGNAKTFTVQDVATALKVKEPNVRSAVAGLAKDGYVQWNPQTEQIVLLPKAMHYVNSSRGKKDYDHIAIRSLSPSGKNATLNLATNDLIVRGVDRFNFSDDSITVFVKPDSSIIRIQKNRGVLFNGTVVASAFIFKGKEFKFDYDGFYVDLVKIDSIIVKGKGSKGSVMKARKETDFALTNKNKTSAGRLYINAPNNKSGRKRLGAFPSFDASTGAYVFFNKPEVLGGAYDTTVYFDIPPFKIDSLNNKNRSAVGFKGTFVSGNIMPEFKTKLSLQDDGSLGFVYDVPKEGFPLYGGKAKLFNKVVMSNRGIQGVGEVKYLTGDLFSDQFIFYKDSVVTVGKTATIAAGPLNGVEFAKVSLLPGYQMKWVVKSDSMYLSTPRDGQPMKFYAGDHNYKGTAILTPGGLYGDGRMDGPQSFIRSRQFVFKPSSYTGKKSTLSIKSAEPNKPALTANEVAFKYDIKQGFADFSREEGSKASIDLPYSEYRTTLSGGKWDFKKKIVQMRVAAGADSSRSYFYSTKPEQKGLKFRASTGQYDLSRYRLIAGGVPYIAAADAWIEPDSNKVYVLAGAQMRAFQNARITMDTLAKYHNLYKGEIKIQSRTSFMGNALYSYKNASADSFAIKFTNFAVDSAAVLGGRGKALAGKGGKGILKKRDDEGTPFAPPTTAVATIQATDKFHLAPRIAYRGAVNLNSQKRGFTFDGQSRLEFSKSAAASEWFPVQDSIDPKGIRIKLMEPKTDDGTPMVSGFYLSDATAKVYPLFVAAKPGITDMNLYQVDGILSFDSKKGDYTITRNDLSDPNVYEGSVMTLHDSTGAIDFRGKVQLVNSNKDYTVQSAAVGYAKPDSSIYHLDTFMTFDINLPEKAVEAMGTDMATNTKGLSEALDGSPALMYKMGEFIGSKGVQSYMDRKGGYTPLQKVSAKFLHTLVLSKVDLRWSEKFKAWYSVGKIGLVSVGKKDINAMIDGYIEIKKESTGDAVEMYLEAEPQTWYHLRYSNNVLLTKAQHGSYDEIVGFKAKGDYNTATEYGFYLGDEQEKDLFTRHFRKDYLGDNSKPKAAPPRPVSNGNFDFMEDNKKKKKKEKDAAFDDGSQPAADAPVEESSSKKKKKDKDAAAADAAADPAAAPAEDTGKKKKKDATEQAATPTDPPVDQGKTAAEMKKEEAAKAKEAEKLKKEEEKKAKEAEKKKKKNEDDPFGDS</sequence>
<keyword evidence="4" id="KW-1185">Reference proteome</keyword>
<dbReference type="EMBL" id="JAJADQ010000007">
    <property type="protein sequence ID" value="MCB2378895.1"/>
    <property type="molecule type" value="Genomic_DNA"/>
</dbReference>
<dbReference type="Proteomes" id="UP001165297">
    <property type="component" value="Unassembled WGS sequence"/>
</dbReference>
<feature type="region of interest" description="Disordered" evidence="1">
    <location>
        <begin position="216"/>
        <end position="276"/>
    </location>
</feature>
<gene>
    <name evidence="3" type="ORF">LGH70_14935</name>
</gene>
<keyword evidence="2" id="KW-0732">Signal</keyword>
<feature type="compositionally biased region" description="Low complexity" evidence="1">
    <location>
        <begin position="1697"/>
        <end position="1709"/>
    </location>
</feature>
<accession>A0ABS8AER2</accession>
<feature type="region of interest" description="Disordered" evidence="1">
    <location>
        <begin position="1632"/>
        <end position="1781"/>
    </location>
</feature>
<reference evidence="3" key="1">
    <citation type="submission" date="2021-10" db="EMBL/GenBank/DDBJ databases">
        <authorList>
            <person name="Dean J.D."/>
            <person name="Kim M.K."/>
            <person name="Newey C.N."/>
            <person name="Stoker T.S."/>
            <person name="Thompson D.W."/>
            <person name="Grose J.H."/>
        </authorList>
    </citation>
    <scope>NUCLEOTIDE SEQUENCE</scope>
    <source>
        <strain evidence="3">BT635</strain>
    </source>
</reference>
<evidence type="ECO:0000313" key="4">
    <source>
        <dbReference type="Proteomes" id="UP001165297"/>
    </source>
</evidence>
<feature type="chain" id="PRO_5047213461" evidence="2">
    <location>
        <begin position="23"/>
        <end position="1781"/>
    </location>
</feature>
<comment type="caution">
    <text evidence="3">The sequence shown here is derived from an EMBL/GenBank/DDBJ whole genome shotgun (WGS) entry which is preliminary data.</text>
</comment>
<dbReference type="RefSeq" id="WP_226187127.1">
    <property type="nucleotide sequence ID" value="NZ_JAJADQ010000007.1"/>
</dbReference>
<feature type="compositionally biased region" description="Low complexity" evidence="1">
    <location>
        <begin position="258"/>
        <end position="272"/>
    </location>
</feature>
<evidence type="ECO:0000256" key="1">
    <source>
        <dbReference type="SAM" id="MobiDB-lite"/>
    </source>
</evidence>
<feature type="signal peptide" evidence="2">
    <location>
        <begin position="1"/>
        <end position="22"/>
    </location>
</feature>
<feature type="compositionally biased region" description="Basic and acidic residues" evidence="1">
    <location>
        <begin position="1739"/>
        <end position="1775"/>
    </location>
</feature>
<proteinExistence type="predicted"/>
<protein>
    <submittedName>
        <fullName evidence="3">Uncharacterized protein</fullName>
    </submittedName>
</protein>
<organism evidence="3 4">
    <name type="scientific">Hymenobacter nitidus</name>
    <dbReference type="NCBI Taxonomy" id="2880929"/>
    <lineage>
        <taxon>Bacteria</taxon>
        <taxon>Pseudomonadati</taxon>
        <taxon>Bacteroidota</taxon>
        <taxon>Cytophagia</taxon>
        <taxon>Cytophagales</taxon>
        <taxon>Hymenobacteraceae</taxon>
        <taxon>Hymenobacter</taxon>
    </lineage>
</organism>
<evidence type="ECO:0000313" key="3">
    <source>
        <dbReference type="EMBL" id="MCB2378895.1"/>
    </source>
</evidence>
<evidence type="ECO:0000256" key="2">
    <source>
        <dbReference type="SAM" id="SignalP"/>
    </source>
</evidence>